<dbReference type="Proteomes" id="UP001187471">
    <property type="component" value="Unassembled WGS sequence"/>
</dbReference>
<dbReference type="InterPro" id="IPR027417">
    <property type="entry name" value="P-loop_NTPase"/>
</dbReference>
<protein>
    <recommendedName>
        <fullName evidence="3">G domain-containing protein</fullName>
    </recommendedName>
</protein>
<feature type="non-terminal residue" evidence="1">
    <location>
        <position position="209"/>
    </location>
</feature>
<dbReference type="PANTHER" id="PTHR11649:SF13">
    <property type="entry name" value="ENGB-TYPE G DOMAIN-CONTAINING PROTEIN"/>
    <property type="match status" value="1"/>
</dbReference>
<evidence type="ECO:0000313" key="2">
    <source>
        <dbReference type="Proteomes" id="UP001187471"/>
    </source>
</evidence>
<reference evidence="1" key="1">
    <citation type="submission" date="2022-12" db="EMBL/GenBank/DDBJ databases">
        <title>Draft genome assemblies for two species of Escallonia (Escalloniales).</title>
        <authorList>
            <person name="Chanderbali A."/>
            <person name="Dervinis C."/>
            <person name="Anghel I."/>
            <person name="Soltis D."/>
            <person name="Soltis P."/>
            <person name="Zapata F."/>
        </authorList>
    </citation>
    <scope>NUCLEOTIDE SEQUENCE</scope>
    <source>
        <strain evidence="1">UCBG92.1500</strain>
        <tissue evidence="1">Leaf</tissue>
    </source>
</reference>
<dbReference type="SUPFAM" id="SSF52540">
    <property type="entry name" value="P-loop containing nucleoside triphosphate hydrolases"/>
    <property type="match status" value="1"/>
</dbReference>
<dbReference type="EMBL" id="JAVXUO010001407">
    <property type="protein sequence ID" value="KAK2982632.1"/>
    <property type="molecule type" value="Genomic_DNA"/>
</dbReference>
<dbReference type="Gene3D" id="3.40.50.300">
    <property type="entry name" value="P-loop containing nucleotide triphosphate hydrolases"/>
    <property type="match status" value="1"/>
</dbReference>
<name>A0AA88R7J2_9ASTE</name>
<comment type="caution">
    <text evidence="1">The sequence shown here is derived from an EMBL/GenBank/DDBJ whole genome shotgun (WGS) entry which is preliminary data.</text>
</comment>
<evidence type="ECO:0008006" key="3">
    <source>
        <dbReference type="Google" id="ProtNLM"/>
    </source>
</evidence>
<proteinExistence type="predicted"/>
<sequence length="209" mass="23286">RDVPHSHSKILHPHPAILPLHLILHPKNPDSYSPARSILAPSPTSLRTHHPLNHPSGPLCPGKRDPHRYPLEKFFFPPETDVSSLTTLLSTRLILKGSNILLSKYARDAQAEFVKSSVRTEDCPADGLPEIALVSRSTVGKSSLLNSLCGRLVGAALGKGRIIPYLKKPWKKPWAQAGVLLRTTPMRIEDTIINHFRINDSWFLVDFLD</sequence>
<gene>
    <name evidence="1" type="ORF">RJ640_015011</name>
</gene>
<evidence type="ECO:0000313" key="1">
    <source>
        <dbReference type="EMBL" id="KAK2982632.1"/>
    </source>
</evidence>
<organism evidence="1 2">
    <name type="scientific">Escallonia rubra</name>
    <dbReference type="NCBI Taxonomy" id="112253"/>
    <lineage>
        <taxon>Eukaryota</taxon>
        <taxon>Viridiplantae</taxon>
        <taxon>Streptophyta</taxon>
        <taxon>Embryophyta</taxon>
        <taxon>Tracheophyta</taxon>
        <taxon>Spermatophyta</taxon>
        <taxon>Magnoliopsida</taxon>
        <taxon>eudicotyledons</taxon>
        <taxon>Gunneridae</taxon>
        <taxon>Pentapetalae</taxon>
        <taxon>asterids</taxon>
        <taxon>campanulids</taxon>
        <taxon>Escalloniales</taxon>
        <taxon>Escalloniaceae</taxon>
        <taxon>Escallonia</taxon>
    </lineage>
</organism>
<dbReference type="PANTHER" id="PTHR11649">
    <property type="entry name" value="MSS1/TRME-RELATED GTP-BINDING PROTEIN"/>
    <property type="match status" value="1"/>
</dbReference>
<accession>A0AA88R7J2</accession>
<keyword evidence="2" id="KW-1185">Reference proteome</keyword>
<feature type="non-terminal residue" evidence="1">
    <location>
        <position position="1"/>
    </location>
</feature>
<dbReference type="AlphaFoldDB" id="A0AA88R7J2"/>